<dbReference type="Pfam" id="PF00126">
    <property type="entry name" value="HTH_1"/>
    <property type="match status" value="1"/>
</dbReference>
<evidence type="ECO:0000259" key="5">
    <source>
        <dbReference type="PROSITE" id="PS50931"/>
    </source>
</evidence>
<dbReference type="PROSITE" id="PS50931">
    <property type="entry name" value="HTH_LYSR"/>
    <property type="match status" value="1"/>
</dbReference>
<dbReference type="Gene3D" id="3.40.190.10">
    <property type="entry name" value="Periplasmic binding protein-like II"/>
    <property type="match status" value="2"/>
</dbReference>
<dbReference type="InterPro" id="IPR000847">
    <property type="entry name" value="LysR_HTH_N"/>
</dbReference>
<evidence type="ECO:0000256" key="3">
    <source>
        <dbReference type="ARBA" id="ARBA00023125"/>
    </source>
</evidence>
<evidence type="ECO:0000313" key="6">
    <source>
        <dbReference type="EMBL" id="MFD1524626.1"/>
    </source>
</evidence>
<dbReference type="PRINTS" id="PR00039">
    <property type="entry name" value="HTHLYSR"/>
</dbReference>
<evidence type="ECO:0000256" key="4">
    <source>
        <dbReference type="ARBA" id="ARBA00023163"/>
    </source>
</evidence>
<keyword evidence="2" id="KW-0805">Transcription regulation</keyword>
<dbReference type="SUPFAM" id="SSF46785">
    <property type="entry name" value="Winged helix' DNA-binding domain"/>
    <property type="match status" value="1"/>
</dbReference>
<organism evidence="6 7">
    <name type="scientific">Pseudonocardia yunnanensis</name>
    <dbReference type="NCBI Taxonomy" id="58107"/>
    <lineage>
        <taxon>Bacteria</taxon>
        <taxon>Bacillati</taxon>
        <taxon>Actinomycetota</taxon>
        <taxon>Actinomycetes</taxon>
        <taxon>Pseudonocardiales</taxon>
        <taxon>Pseudonocardiaceae</taxon>
        <taxon>Pseudonocardia</taxon>
    </lineage>
</organism>
<gene>
    <name evidence="6" type="ORF">ACFSJD_44590</name>
</gene>
<dbReference type="Proteomes" id="UP001597114">
    <property type="component" value="Unassembled WGS sequence"/>
</dbReference>
<comment type="caution">
    <text evidence="6">The sequence shown here is derived from an EMBL/GenBank/DDBJ whole genome shotgun (WGS) entry which is preliminary data.</text>
</comment>
<dbReference type="InterPro" id="IPR005119">
    <property type="entry name" value="LysR_subst-bd"/>
</dbReference>
<feature type="domain" description="HTH lysR-type" evidence="5">
    <location>
        <begin position="21"/>
        <end position="79"/>
    </location>
</feature>
<dbReference type="EMBL" id="JBHUCO010000094">
    <property type="protein sequence ID" value="MFD1524626.1"/>
    <property type="molecule type" value="Genomic_DNA"/>
</dbReference>
<accession>A0ABW4FAI0</accession>
<evidence type="ECO:0000313" key="7">
    <source>
        <dbReference type="Proteomes" id="UP001597114"/>
    </source>
</evidence>
<dbReference type="InterPro" id="IPR036388">
    <property type="entry name" value="WH-like_DNA-bd_sf"/>
</dbReference>
<dbReference type="SUPFAM" id="SSF53850">
    <property type="entry name" value="Periplasmic binding protein-like II"/>
    <property type="match status" value="1"/>
</dbReference>
<comment type="similarity">
    <text evidence="1">Belongs to the LysR transcriptional regulatory family.</text>
</comment>
<dbReference type="RefSeq" id="WP_344723421.1">
    <property type="nucleotide sequence ID" value="NZ_BAAAUS010000020.1"/>
</dbReference>
<keyword evidence="3" id="KW-0238">DNA-binding</keyword>
<keyword evidence="4" id="KW-0804">Transcription</keyword>
<dbReference type="PANTHER" id="PTHR30346:SF0">
    <property type="entry name" value="HCA OPERON TRANSCRIPTIONAL ACTIVATOR HCAR"/>
    <property type="match status" value="1"/>
</dbReference>
<proteinExistence type="inferred from homology"/>
<keyword evidence="7" id="KW-1185">Reference proteome</keyword>
<reference evidence="7" key="1">
    <citation type="journal article" date="2019" name="Int. J. Syst. Evol. Microbiol.">
        <title>The Global Catalogue of Microorganisms (GCM) 10K type strain sequencing project: providing services to taxonomists for standard genome sequencing and annotation.</title>
        <authorList>
            <consortium name="The Broad Institute Genomics Platform"/>
            <consortium name="The Broad Institute Genome Sequencing Center for Infectious Disease"/>
            <person name="Wu L."/>
            <person name="Ma J."/>
        </authorList>
    </citation>
    <scope>NUCLEOTIDE SEQUENCE [LARGE SCALE GENOMIC DNA]</scope>
    <source>
        <strain evidence="7">CCM 7043</strain>
    </source>
</reference>
<name>A0ABW4FAI0_9PSEU</name>
<sequence>MDSGPSLQSFLDNGAMPSYSFSLAQMNHFVATARSGTMTQAADRCGVSEPALSVSIRRLEHLLATDLFTRHAGAGVELTDTGRALLPLAEELIADAERVNNFAAERHGTASLRVGCTGSIYPFVVPMLQADDRRMPLAHYRRLEPVVAKDEDLRQMVAGGRIDMWIGMSADPDPAAQSETFHRAISLAPYVIGSPSTLGGLGSTITMRDLAQHRICVLEEPVSVQYVSRLFREHGQRVPPLVRLQTWESLRSVAAAGPELGILSIPAPPVSISGVQLVIRRIAEPVADIHLGVFAHPGRASGPVVHRVADLCRRAMLASLAAVPELRVR</sequence>
<dbReference type="PANTHER" id="PTHR30346">
    <property type="entry name" value="TRANSCRIPTIONAL DUAL REGULATOR HCAR-RELATED"/>
    <property type="match status" value="1"/>
</dbReference>
<protein>
    <submittedName>
        <fullName evidence="6">LysR family transcriptional regulator</fullName>
    </submittedName>
</protein>
<dbReference type="Pfam" id="PF03466">
    <property type="entry name" value="LysR_substrate"/>
    <property type="match status" value="1"/>
</dbReference>
<evidence type="ECO:0000256" key="1">
    <source>
        <dbReference type="ARBA" id="ARBA00009437"/>
    </source>
</evidence>
<dbReference type="InterPro" id="IPR036390">
    <property type="entry name" value="WH_DNA-bd_sf"/>
</dbReference>
<evidence type="ECO:0000256" key="2">
    <source>
        <dbReference type="ARBA" id="ARBA00023015"/>
    </source>
</evidence>
<dbReference type="Gene3D" id="1.10.10.10">
    <property type="entry name" value="Winged helix-like DNA-binding domain superfamily/Winged helix DNA-binding domain"/>
    <property type="match status" value="1"/>
</dbReference>